<dbReference type="EMBL" id="CAKXAJ010026487">
    <property type="protein sequence ID" value="CAH2269024.1"/>
    <property type="molecule type" value="Genomic_DNA"/>
</dbReference>
<organism evidence="1 2">
    <name type="scientific">Pararge aegeria aegeria</name>
    <dbReference type="NCBI Taxonomy" id="348720"/>
    <lineage>
        <taxon>Eukaryota</taxon>
        <taxon>Metazoa</taxon>
        <taxon>Ecdysozoa</taxon>
        <taxon>Arthropoda</taxon>
        <taxon>Hexapoda</taxon>
        <taxon>Insecta</taxon>
        <taxon>Pterygota</taxon>
        <taxon>Neoptera</taxon>
        <taxon>Endopterygota</taxon>
        <taxon>Lepidoptera</taxon>
        <taxon>Glossata</taxon>
        <taxon>Ditrysia</taxon>
        <taxon>Papilionoidea</taxon>
        <taxon>Nymphalidae</taxon>
        <taxon>Satyrinae</taxon>
        <taxon>Satyrini</taxon>
        <taxon>Parargina</taxon>
        <taxon>Pararge</taxon>
    </lineage>
</organism>
<proteinExistence type="predicted"/>
<sequence>MVIRSTVTIDDHPLGGRSSSERVIVLGDRGPNIHCCISIPAHAPPYIDASAPLMETFIVRADRPPARQKDGFH</sequence>
<name>A0A8S4SRA3_9NEOP</name>
<evidence type="ECO:0000313" key="2">
    <source>
        <dbReference type="Proteomes" id="UP000838756"/>
    </source>
</evidence>
<dbReference type="Proteomes" id="UP000838756">
    <property type="component" value="Unassembled WGS sequence"/>
</dbReference>
<dbReference type="AlphaFoldDB" id="A0A8S4SRA3"/>
<accession>A0A8S4SRA3</accession>
<comment type="caution">
    <text evidence="1">The sequence shown here is derived from an EMBL/GenBank/DDBJ whole genome shotgun (WGS) entry which is preliminary data.</text>
</comment>
<keyword evidence="2" id="KW-1185">Reference proteome</keyword>
<gene>
    <name evidence="1" type="primary">jg16048</name>
    <name evidence="1" type="ORF">PAEG_LOCUS27322</name>
</gene>
<protein>
    <submittedName>
        <fullName evidence="1">Jg16048 protein</fullName>
    </submittedName>
</protein>
<evidence type="ECO:0000313" key="1">
    <source>
        <dbReference type="EMBL" id="CAH2269024.1"/>
    </source>
</evidence>
<reference evidence="1" key="1">
    <citation type="submission" date="2022-03" db="EMBL/GenBank/DDBJ databases">
        <authorList>
            <person name="Lindestad O."/>
        </authorList>
    </citation>
    <scope>NUCLEOTIDE SEQUENCE</scope>
</reference>